<gene>
    <name evidence="1" type="ORF">O1611_g2072</name>
</gene>
<organism evidence="1 2">
    <name type="scientific">Lasiodiplodia mahajangana</name>
    <dbReference type="NCBI Taxonomy" id="1108764"/>
    <lineage>
        <taxon>Eukaryota</taxon>
        <taxon>Fungi</taxon>
        <taxon>Dikarya</taxon>
        <taxon>Ascomycota</taxon>
        <taxon>Pezizomycotina</taxon>
        <taxon>Dothideomycetes</taxon>
        <taxon>Dothideomycetes incertae sedis</taxon>
        <taxon>Botryosphaeriales</taxon>
        <taxon>Botryosphaeriaceae</taxon>
        <taxon>Lasiodiplodia</taxon>
    </lineage>
</organism>
<keyword evidence="2" id="KW-1185">Reference proteome</keyword>
<sequence length="378" mass="42958">MSFTDPLPRILDIDRHGGENRPTSPIPRPQLGSNFDLNQEVIDALPIPEIVNVSARHYGRSLWGETAKIVAELPDGSAESYFLKVISRGETGRLMIQGEFESLKAIHNVSPELVPLPYAWGRLDAAAPLNDSAYFLLMQFREVGEQPPDALAFTTRLADLHKNSESPTGKFGFHVTTCHATLPQVTDCWEDSWEVLYRKQLEQMIRLDEEKHGEWPDFQKVCKLTLEIVIPRLLRPLQSEGRSIKPCLLHGDLWDENTATDTGTGEPFIFDAGSFYGHNEYEIGNWRSARHRLSGEIYVENYKLNFPVSEPEDEWDDRNLLYSLRYDLATAIVIPGCNMRQVVKNNMTLLCNKFCLDELRAEEGQQPLTGSIDGERKE</sequence>
<name>A0ACC2JVK5_9PEZI</name>
<evidence type="ECO:0000313" key="1">
    <source>
        <dbReference type="EMBL" id="KAJ8131555.1"/>
    </source>
</evidence>
<protein>
    <submittedName>
        <fullName evidence="1">Uncharacterized protein</fullName>
    </submittedName>
</protein>
<comment type="caution">
    <text evidence="1">The sequence shown here is derived from an EMBL/GenBank/DDBJ whole genome shotgun (WGS) entry which is preliminary data.</text>
</comment>
<dbReference type="Proteomes" id="UP001153332">
    <property type="component" value="Unassembled WGS sequence"/>
</dbReference>
<reference evidence="1" key="1">
    <citation type="submission" date="2022-12" db="EMBL/GenBank/DDBJ databases">
        <title>Genome Sequence of Lasiodiplodia mahajangana.</title>
        <authorList>
            <person name="Buettner E."/>
        </authorList>
    </citation>
    <scope>NUCLEOTIDE SEQUENCE</scope>
    <source>
        <strain evidence="1">VT137</strain>
    </source>
</reference>
<dbReference type="EMBL" id="JAPUUL010000270">
    <property type="protein sequence ID" value="KAJ8131555.1"/>
    <property type="molecule type" value="Genomic_DNA"/>
</dbReference>
<evidence type="ECO:0000313" key="2">
    <source>
        <dbReference type="Proteomes" id="UP001153332"/>
    </source>
</evidence>
<proteinExistence type="predicted"/>
<accession>A0ACC2JVK5</accession>